<dbReference type="SUPFAM" id="SSF46565">
    <property type="entry name" value="Chaperone J-domain"/>
    <property type="match status" value="1"/>
</dbReference>
<evidence type="ECO:0000313" key="4">
    <source>
        <dbReference type="EMBL" id="TNV83541.1"/>
    </source>
</evidence>
<evidence type="ECO:0000256" key="1">
    <source>
        <dbReference type="SAM" id="MobiDB-lite"/>
    </source>
</evidence>
<feature type="domain" description="J" evidence="2">
    <location>
        <begin position="3"/>
        <end position="73"/>
    </location>
</feature>
<feature type="region of interest" description="Disordered" evidence="1">
    <location>
        <begin position="198"/>
        <end position="259"/>
    </location>
</feature>
<dbReference type="GO" id="GO:0043022">
    <property type="term" value="F:ribosome binding"/>
    <property type="evidence" value="ECO:0007669"/>
    <property type="project" value="InterPro"/>
</dbReference>
<comment type="caution">
    <text evidence="4">The sequence shown here is derived from an EMBL/GenBank/DDBJ whole genome shotgun (WGS) entry which is preliminary data.</text>
</comment>
<dbReference type="Pfam" id="PF23082">
    <property type="entry name" value="Myb_DNA-binding_2"/>
    <property type="match status" value="1"/>
</dbReference>
<dbReference type="SMART" id="SM00271">
    <property type="entry name" value="DnaJ"/>
    <property type="match status" value="1"/>
</dbReference>
<dbReference type="Gene3D" id="1.10.10.60">
    <property type="entry name" value="Homeodomain-like"/>
    <property type="match status" value="2"/>
</dbReference>
<name>A0A8J8T6R0_HALGN</name>
<dbReference type="EMBL" id="RRYP01003733">
    <property type="protein sequence ID" value="TNV83541.1"/>
    <property type="molecule type" value="Genomic_DNA"/>
</dbReference>
<feature type="region of interest" description="Disordered" evidence="1">
    <location>
        <begin position="325"/>
        <end position="354"/>
    </location>
</feature>
<dbReference type="PROSITE" id="PS50090">
    <property type="entry name" value="MYB_LIKE"/>
    <property type="match status" value="2"/>
</dbReference>
<dbReference type="PANTHER" id="PTHR43999">
    <property type="entry name" value="DNAJ HOMOLOG SUBFAMILY C MEMBER 2"/>
    <property type="match status" value="1"/>
</dbReference>
<dbReference type="InterPro" id="IPR001623">
    <property type="entry name" value="DnaJ_domain"/>
</dbReference>
<dbReference type="Proteomes" id="UP000785679">
    <property type="component" value="Unassembled WGS sequence"/>
</dbReference>
<proteinExistence type="predicted"/>
<dbReference type="InterPro" id="IPR009057">
    <property type="entry name" value="Homeodomain-like_sf"/>
</dbReference>
<evidence type="ECO:0008006" key="6">
    <source>
        <dbReference type="Google" id="ProtNLM"/>
    </source>
</evidence>
<dbReference type="Pfam" id="PF21884">
    <property type="entry name" value="ZUO1-like_ZHD"/>
    <property type="match status" value="1"/>
</dbReference>
<feature type="compositionally biased region" description="Low complexity" evidence="1">
    <location>
        <begin position="434"/>
        <end position="472"/>
    </location>
</feature>
<dbReference type="InterPro" id="IPR054076">
    <property type="entry name" value="ZUO1-like_ZHD"/>
</dbReference>
<feature type="compositionally biased region" description="Basic and acidic residues" evidence="1">
    <location>
        <begin position="336"/>
        <end position="354"/>
    </location>
</feature>
<feature type="domain" description="Myb-like" evidence="3">
    <location>
        <begin position="345"/>
        <end position="400"/>
    </location>
</feature>
<evidence type="ECO:0000313" key="5">
    <source>
        <dbReference type="Proteomes" id="UP000785679"/>
    </source>
</evidence>
<keyword evidence="5" id="KW-1185">Reference proteome</keyword>
<gene>
    <name evidence="4" type="ORF">FGO68_gene4402</name>
</gene>
<dbReference type="OrthoDB" id="5894at2759"/>
<dbReference type="CDD" id="cd00167">
    <property type="entry name" value="SANT"/>
    <property type="match status" value="2"/>
</dbReference>
<reference evidence="4" key="1">
    <citation type="submission" date="2019-06" db="EMBL/GenBank/DDBJ databases">
        <authorList>
            <person name="Zheng W."/>
        </authorList>
    </citation>
    <scope>NUCLEOTIDE SEQUENCE</scope>
    <source>
        <strain evidence="4">QDHG01</strain>
    </source>
</reference>
<dbReference type="SMART" id="SM00717">
    <property type="entry name" value="SANT"/>
    <property type="match status" value="2"/>
</dbReference>
<dbReference type="SUPFAM" id="SSF46689">
    <property type="entry name" value="Homeodomain-like"/>
    <property type="match status" value="2"/>
</dbReference>
<evidence type="ECO:0000259" key="3">
    <source>
        <dbReference type="PROSITE" id="PS50090"/>
    </source>
</evidence>
<dbReference type="InterPro" id="IPR036869">
    <property type="entry name" value="J_dom_sf"/>
</dbReference>
<dbReference type="GO" id="GO:0006450">
    <property type="term" value="P:regulation of translational fidelity"/>
    <property type="evidence" value="ECO:0007669"/>
    <property type="project" value="InterPro"/>
</dbReference>
<dbReference type="Gene3D" id="1.10.287.110">
    <property type="entry name" value="DnaJ domain"/>
    <property type="match status" value="1"/>
</dbReference>
<sequence>MGDLYAILGLEHLTYEAGEGDIKSAYKRLALMCHPDKLGEKITESDKEIWLKIQNAYETLIDKDKRKRYDSSLPFNDSIPQEQDVIDIPEAAFYEMFEPVFKRNALFARKKPVPNMGDGATPMEQVLRFYKYWDNFESWRDFSQFDEYDPREAADRYERRYMEKENKKQRDKHIKKERARIIKMVELAYKYDPRIKRQREQEEQEKLRKKQEIRDRKEKERKDQEEKDRAVEEAKQREIDAKLEEEKRAREEKGREVTRRKEAIRNLSAVCEEKAPGTRYDKYFIEEFAKKFKTTEDIDKIAQRLREAPEGEDFIKEIEIVIDSTKSATEQQKAQQRKEEESKKQEEQKKGDWNQEELSKLAKAIVKYPGAIHNRWKVITDFIGTDKTQKQVIAKAQELAQRQSLAKAASNAATTVQSSTYQAKMKKQTGGAGQAPEAPVQAEAPAKVVKAKATPEAPKEAAAVEAKPATTGTGNPDWNPEQQKQLEGGMREFPASIPVKERWIKISEKVEGKTPKECYERFKEIVELLKKSQAAAK</sequence>
<dbReference type="Pfam" id="PF00226">
    <property type="entry name" value="DnaJ"/>
    <property type="match status" value="1"/>
</dbReference>
<dbReference type="PANTHER" id="PTHR43999:SF1">
    <property type="entry name" value="DNAJ HOMOLOG SUBFAMILY C MEMBER 2"/>
    <property type="match status" value="1"/>
</dbReference>
<feature type="region of interest" description="Disordered" evidence="1">
    <location>
        <begin position="425"/>
        <end position="483"/>
    </location>
</feature>
<protein>
    <recommendedName>
        <fullName evidence="6">DnaJ homolog subfamily C member 2</fullName>
    </recommendedName>
</protein>
<dbReference type="GO" id="GO:0030544">
    <property type="term" value="F:Hsp70 protein binding"/>
    <property type="evidence" value="ECO:0007669"/>
    <property type="project" value="InterPro"/>
</dbReference>
<dbReference type="CDD" id="cd06257">
    <property type="entry name" value="DnaJ"/>
    <property type="match status" value="1"/>
</dbReference>
<dbReference type="PROSITE" id="PS50076">
    <property type="entry name" value="DNAJ_2"/>
    <property type="match status" value="1"/>
</dbReference>
<accession>A0A8J8T6R0</accession>
<feature type="domain" description="Myb-like" evidence="3">
    <location>
        <begin position="478"/>
        <end position="526"/>
    </location>
</feature>
<dbReference type="InterPro" id="IPR044634">
    <property type="entry name" value="Zuotin/DnaJC2"/>
</dbReference>
<dbReference type="GO" id="GO:0005829">
    <property type="term" value="C:cytosol"/>
    <property type="evidence" value="ECO:0007669"/>
    <property type="project" value="TreeGrafter"/>
</dbReference>
<dbReference type="GO" id="GO:0051083">
    <property type="term" value="P:'de novo' cotranslational protein folding"/>
    <property type="evidence" value="ECO:0007669"/>
    <property type="project" value="InterPro"/>
</dbReference>
<feature type="compositionally biased region" description="Polar residues" evidence="1">
    <location>
        <begin position="473"/>
        <end position="483"/>
    </location>
</feature>
<organism evidence="4 5">
    <name type="scientific">Halteria grandinella</name>
    <dbReference type="NCBI Taxonomy" id="5974"/>
    <lineage>
        <taxon>Eukaryota</taxon>
        <taxon>Sar</taxon>
        <taxon>Alveolata</taxon>
        <taxon>Ciliophora</taxon>
        <taxon>Intramacronucleata</taxon>
        <taxon>Spirotrichea</taxon>
        <taxon>Stichotrichia</taxon>
        <taxon>Sporadotrichida</taxon>
        <taxon>Halteriidae</taxon>
        <taxon>Halteria</taxon>
    </lineage>
</organism>
<dbReference type="AlphaFoldDB" id="A0A8J8T6R0"/>
<evidence type="ECO:0000259" key="2">
    <source>
        <dbReference type="PROSITE" id="PS50076"/>
    </source>
</evidence>
<dbReference type="InterPro" id="IPR001005">
    <property type="entry name" value="SANT/Myb"/>
</dbReference>